<sequence>MKASIVLTRMLLMVVHKLLARLHHFSSLFLMILMPVTTALQAFLSLLFIGLVFLTSGSSTLIDMLEIFW</sequence>
<reference evidence="2" key="1">
    <citation type="submission" date="2014-09" db="EMBL/GenBank/DDBJ databases">
        <authorList>
            <person name="Magalhaes I.L.F."/>
            <person name="Oliveira U."/>
            <person name="Santos F.R."/>
            <person name="Vidigal T.H.D.A."/>
            <person name="Brescovit A.D."/>
            <person name="Santos A.J."/>
        </authorList>
    </citation>
    <scope>NUCLEOTIDE SEQUENCE</scope>
    <source>
        <tissue evidence="2">Shoot tissue taken approximately 20 cm above the soil surface</tissue>
    </source>
</reference>
<name>A0A0A9DW26_ARUDO</name>
<organism evidence="2">
    <name type="scientific">Arundo donax</name>
    <name type="common">Giant reed</name>
    <name type="synonym">Donax arundinaceus</name>
    <dbReference type="NCBI Taxonomy" id="35708"/>
    <lineage>
        <taxon>Eukaryota</taxon>
        <taxon>Viridiplantae</taxon>
        <taxon>Streptophyta</taxon>
        <taxon>Embryophyta</taxon>
        <taxon>Tracheophyta</taxon>
        <taxon>Spermatophyta</taxon>
        <taxon>Magnoliopsida</taxon>
        <taxon>Liliopsida</taxon>
        <taxon>Poales</taxon>
        <taxon>Poaceae</taxon>
        <taxon>PACMAD clade</taxon>
        <taxon>Arundinoideae</taxon>
        <taxon>Arundineae</taxon>
        <taxon>Arundo</taxon>
    </lineage>
</organism>
<feature type="transmembrane region" description="Helical" evidence="1">
    <location>
        <begin position="30"/>
        <end position="54"/>
    </location>
</feature>
<keyword evidence="1" id="KW-0812">Transmembrane</keyword>
<keyword evidence="1" id="KW-1133">Transmembrane helix</keyword>
<protein>
    <submittedName>
        <fullName evidence="2">Uncharacterized protein</fullName>
    </submittedName>
</protein>
<keyword evidence="1" id="KW-0472">Membrane</keyword>
<accession>A0A0A9DW26</accession>
<reference evidence="2" key="2">
    <citation type="journal article" date="2015" name="Data Brief">
        <title>Shoot transcriptome of the giant reed, Arundo donax.</title>
        <authorList>
            <person name="Barrero R.A."/>
            <person name="Guerrero F.D."/>
            <person name="Moolhuijzen P."/>
            <person name="Goolsby J.A."/>
            <person name="Tidwell J."/>
            <person name="Bellgard S.E."/>
            <person name="Bellgard M.I."/>
        </authorList>
    </citation>
    <scope>NUCLEOTIDE SEQUENCE</scope>
    <source>
        <tissue evidence="2">Shoot tissue taken approximately 20 cm above the soil surface</tissue>
    </source>
</reference>
<evidence type="ECO:0000256" key="1">
    <source>
        <dbReference type="SAM" id="Phobius"/>
    </source>
</evidence>
<evidence type="ECO:0000313" key="2">
    <source>
        <dbReference type="EMBL" id="JAD90903.1"/>
    </source>
</evidence>
<dbReference type="AlphaFoldDB" id="A0A0A9DW26"/>
<proteinExistence type="predicted"/>
<dbReference type="EMBL" id="GBRH01206992">
    <property type="protein sequence ID" value="JAD90903.1"/>
    <property type="molecule type" value="Transcribed_RNA"/>
</dbReference>